<dbReference type="GO" id="GO:0008194">
    <property type="term" value="F:UDP-glycosyltransferase activity"/>
    <property type="evidence" value="ECO:0007669"/>
    <property type="project" value="InterPro"/>
</dbReference>
<dbReference type="PANTHER" id="PTHR48050">
    <property type="entry name" value="STEROL 3-BETA-GLUCOSYLTRANSFERASE"/>
    <property type="match status" value="1"/>
</dbReference>
<dbReference type="Proteomes" id="UP000320055">
    <property type="component" value="Unassembled WGS sequence"/>
</dbReference>
<organism evidence="1 2">
    <name type="scientific">Hyella patelloides LEGE 07179</name>
    <dbReference type="NCBI Taxonomy" id="945734"/>
    <lineage>
        <taxon>Bacteria</taxon>
        <taxon>Bacillati</taxon>
        <taxon>Cyanobacteriota</taxon>
        <taxon>Cyanophyceae</taxon>
        <taxon>Pleurocapsales</taxon>
        <taxon>Hyellaceae</taxon>
        <taxon>Hyella</taxon>
    </lineage>
</organism>
<evidence type="ECO:0000313" key="1">
    <source>
        <dbReference type="EMBL" id="VEP11896.1"/>
    </source>
</evidence>
<dbReference type="InterPro" id="IPR050426">
    <property type="entry name" value="Glycosyltransferase_28"/>
</dbReference>
<gene>
    <name evidence="1" type="ORF">H1P_1240020</name>
</gene>
<dbReference type="AlphaFoldDB" id="A0A563VK76"/>
<dbReference type="PANTHER" id="PTHR48050:SF13">
    <property type="entry name" value="STEROL 3-BETA-GLUCOSYLTRANSFERASE UGT80A2"/>
    <property type="match status" value="1"/>
</dbReference>
<keyword evidence="2" id="KW-1185">Reference proteome</keyword>
<reference evidence="1 2" key="1">
    <citation type="submission" date="2019-01" db="EMBL/GenBank/DDBJ databases">
        <authorList>
            <person name="Brito A."/>
        </authorList>
    </citation>
    <scope>NUCLEOTIDE SEQUENCE [LARGE SCALE GENOMIC DNA]</scope>
    <source>
        <strain evidence="1">1</strain>
    </source>
</reference>
<keyword evidence="1" id="KW-0808">Transferase</keyword>
<dbReference type="Pfam" id="PF00201">
    <property type="entry name" value="UDPGT"/>
    <property type="match status" value="1"/>
</dbReference>
<dbReference type="CDD" id="cd03784">
    <property type="entry name" value="GT1_Gtf-like"/>
    <property type="match status" value="1"/>
</dbReference>
<sequence length="140" mass="15153">MLGGGLNPEALSNLPGNPLVVKYAPQLELLQKTSLNITHGGLNTTLESLSYGVPMVAIPVTDDQPGVAARIAWTKVGELVKLSSLNVDSMQKTVERVLKESSYKQNAVRLQKAIRRNEGVNRAVNIIEQAVLTKKPVINL</sequence>
<dbReference type="InterPro" id="IPR002213">
    <property type="entry name" value="UDP_glucos_trans"/>
</dbReference>
<accession>A0A563VK76</accession>
<protein>
    <submittedName>
        <fullName evidence="1">Glycosyl transferase family 1</fullName>
    </submittedName>
</protein>
<dbReference type="EMBL" id="CAACVJ010000029">
    <property type="protein sequence ID" value="VEP11896.1"/>
    <property type="molecule type" value="Genomic_DNA"/>
</dbReference>
<dbReference type="Gene3D" id="3.40.50.2000">
    <property type="entry name" value="Glycogen Phosphorylase B"/>
    <property type="match status" value="1"/>
</dbReference>
<dbReference type="SUPFAM" id="SSF53756">
    <property type="entry name" value="UDP-Glycosyltransferase/glycogen phosphorylase"/>
    <property type="match status" value="1"/>
</dbReference>
<name>A0A563VK76_9CYAN</name>
<dbReference type="GO" id="GO:0017000">
    <property type="term" value="P:antibiotic biosynthetic process"/>
    <property type="evidence" value="ECO:0007669"/>
    <property type="project" value="UniProtKB-ARBA"/>
</dbReference>
<evidence type="ECO:0000313" key="2">
    <source>
        <dbReference type="Proteomes" id="UP000320055"/>
    </source>
</evidence>
<proteinExistence type="predicted"/>